<gene>
    <name evidence="4" type="ORF">ACFQE9_14650</name>
</gene>
<dbReference type="PANTHER" id="PTHR48080:SF2">
    <property type="entry name" value="D-GALACTONATE DEHYDRATASE"/>
    <property type="match status" value="1"/>
</dbReference>
<dbReference type="SUPFAM" id="SSF51604">
    <property type="entry name" value="Enolase C-terminal domain-like"/>
    <property type="match status" value="1"/>
</dbReference>
<dbReference type="SMART" id="SM00922">
    <property type="entry name" value="MR_MLE"/>
    <property type="match status" value="1"/>
</dbReference>
<feature type="domain" description="Mandelate racemase/muconate lactonizing enzyme C-terminal" evidence="3">
    <location>
        <begin position="176"/>
        <end position="288"/>
    </location>
</feature>
<protein>
    <submittedName>
        <fullName evidence="4">Mandelate racemase/muconate lactonizing enzyme family protein</fullName>
    </submittedName>
</protein>
<dbReference type="InterPro" id="IPR036849">
    <property type="entry name" value="Enolase-like_C_sf"/>
</dbReference>
<dbReference type="SFLD" id="SFLDS00001">
    <property type="entry name" value="Enolase"/>
    <property type="match status" value="1"/>
</dbReference>
<evidence type="ECO:0000313" key="4">
    <source>
        <dbReference type="EMBL" id="MFC6893833.1"/>
    </source>
</evidence>
<dbReference type="Pfam" id="PF13378">
    <property type="entry name" value="MR_MLE_C"/>
    <property type="match status" value="1"/>
</dbReference>
<feature type="region of interest" description="Disordered" evidence="2">
    <location>
        <begin position="1"/>
        <end position="32"/>
    </location>
</feature>
<feature type="compositionally biased region" description="Basic and acidic residues" evidence="2">
    <location>
        <begin position="21"/>
        <end position="32"/>
    </location>
</feature>
<proteinExistence type="predicted"/>
<organism evidence="4 5">
    <name type="scientific">Halopenitus salinus</name>
    <dbReference type="NCBI Taxonomy" id="1198295"/>
    <lineage>
        <taxon>Archaea</taxon>
        <taxon>Methanobacteriati</taxon>
        <taxon>Methanobacteriota</taxon>
        <taxon>Stenosarchaea group</taxon>
        <taxon>Halobacteria</taxon>
        <taxon>Halobacteriales</taxon>
        <taxon>Haloferacaceae</taxon>
        <taxon>Halopenitus</taxon>
    </lineage>
</organism>
<dbReference type="Gene3D" id="3.30.390.10">
    <property type="entry name" value="Enolase-like, N-terminal domain"/>
    <property type="match status" value="1"/>
</dbReference>
<keyword evidence="5" id="KW-1185">Reference proteome</keyword>
<dbReference type="Pfam" id="PF02746">
    <property type="entry name" value="MR_MLE_N"/>
    <property type="match status" value="1"/>
</dbReference>
<dbReference type="InterPro" id="IPR018110">
    <property type="entry name" value="Mandel_Rmase/mucon_lact_enz_CS"/>
</dbReference>
<dbReference type="RefSeq" id="WP_379746353.1">
    <property type="nucleotide sequence ID" value="NZ_JBHSVN010000001.1"/>
</dbReference>
<name>A0ABD5V1A6_9EURY</name>
<dbReference type="SFLD" id="SFLDG00179">
    <property type="entry name" value="mandelate_racemase"/>
    <property type="match status" value="1"/>
</dbReference>
<dbReference type="PROSITE" id="PS00909">
    <property type="entry name" value="MR_MLE_2"/>
    <property type="match status" value="1"/>
</dbReference>
<dbReference type="Proteomes" id="UP001596296">
    <property type="component" value="Unassembled WGS sequence"/>
</dbReference>
<keyword evidence="1" id="KW-0456">Lyase</keyword>
<reference evidence="4 5" key="1">
    <citation type="journal article" date="2019" name="Int. J. Syst. Evol. Microbiol.">
        <title>The Global Catalogue of Microorganisms (GCM) 10K type strain sequencing project: providing services to taxonomists for standard genome sequencing and annotation.</title>
        <authorList>
            <consortium name="The Broad Institute Genomics Platform"/>
            <consortium name="The Broad Institute Genome Sequencing Center for Infectious Disease"/>
            <person name="Wu L."/>
            <person name="Ma J."/>
        </authorList>
    </citation>
    <scope>NUCLEOTIDE SEQUENCE [LARGE SCALE GENOMIC DNA]</scope>
    <source>
        <strain evidence="4 5">SKJ47</strain>
    </source>
</reference>
<dbReference type="GO" id="GO:0016829">
    <property type="term" value="F:lyase activity"/>
    <property type="evidence" value="ECO:0007669"/>
    <property type="project" value="UniProtKB-KW"/>
</dbReference>
<dbReference type="PANTHER" id="PTHR48080">
    <property type="entry name" value="D-GALACTONATE DEHYDRATASE-RELATED"/>
    <property type="match status" value="1"/>
</dbReference>
<evidence type="ECO:0000256" key="2">
    <source>
        <dbReference type="SAM" id="MobiDB-lite"/>
    </source>
</evidence>
<dbReference type="CDD" id="cd03316">
    <property type="entry name" value="MR_like"/>
    <property type="match status" value="1"/>
</dbReference>
<dbReference type="EMBL" id="JBHSXL010000014">
    <property type="protein sequence ID" value="MFC6893833.1"/>
    <property type="molecule type" value="Genomic_DNA"/>
</dbReference>
<dbReference type="SUPFAM" id="SSF54826">
    <property type="entry name" value="Enolase N-terminal domain-like"/>
    <property type="match status" value="1"/>
</dbReference>
<dbReference type="InterPro" id="IPR029017">
    <property type="entry name" value="Enolase-like_N"/>
</dbReference>
<sequence>MTDADDSEDTRISQSGGVPWRDLHVSETHRPPERDVEITGIRSMAVAGNFTWGIVRIDTNTDHYGIGETHRAPRGLLEFAEGLEHDLVGENPLDVDRLTELFNQSYTNCGRIGQGAWTGIEMALWDLKGKLLDVPVYELLGGKYRDRVRIYNDTHAGEGLGKAEAGSGDPREIYTPESYARAAREVVEEGFEALKFDLDVYTDPTVDTAARRLDNEAIAHKVSLVEAVREEIGYDVDLGVDLHWNFTVETAVRLARKLEPYDLAWIEDPVHPEKLEAQRQVRERTTTPILTGEQIHGTGDFKALLDEELLDIAAPDVTHCGGLRVMREVATLCDLHGVPVAPHNVSSPLGTVAGAHVAASIPNHLCMEYHAREIPWWDDMVDRTGGSGPILEDGYVDLPEGPGLGVELDPEVVERHLVEGHESIV</sequence>
<dbReference type="InterPro" id="IPR013341">
    <property type="entry name" value="Mandelate_racemase_N_dom"/>
</dbReference>
<dbReference type="InterPro" id="IPR034593">
    <property type="entry name" value="DgoD-like"/>
</dbReference>
<comment type="caution">
    <text evidence="4">The sequence shown here is derived from an EMBL/GenBank/DDBJ whole genome shotgun (WGS) entry which is preliminary data.</text>
</comment>
<evidence type="ECO:0000259" key="3">
    <source>
        <dbReference type="SMART" id="SM00922"/>
    </source>
</evidence>
<accession>A0ABD5V1A6</accession>
<evidence type="ECO:0000256" key="1">
    <source>
        <dbReference type="ARBA" id="ARBA00023239"/>
    </source>
</evidence>
<evidence type="ECO:0000313" key="5">
    <source>
        <dbReference type="Proteomes" id="UP001596296"/>
    </source>
</evidence>
<dbReference type="InterPro" id="IPR029065">
    <property type="entry name" value="Enolase_C-like"/>
</dbReference>
<dbReference type="Gene3D" id="3.20.20.120">
    <property type="entry name" value="Enolase-like C-terminal domain"/>
    <property type="match status" value="1"/>
</dbReference>
<dbReference type="InterPro" id="IPR013342">
    <property type="entry name" value="Mandelate_racemase_C"/>
</dbReference>
<dbReference type="AlphaFoldDB" id="A0ABD5V1A6"/>